<dbReference type="EMBL" id="NIDE01000017">
    <property type="protein sequence ID" value="OWK36037.1"/>
    <property type="molecule type" value="Genomic_DNA"/>
</dbReference>
<sequence length="59" mass="6592">MMLLAVRLLNVGFFALVLKQTSVHTPECLRTVLVSVLVALSALVIWSRFNLVFKLFSVS</sequence>
<accession>A0A225DIU5</accession>
<organism evidence="1 2">
    <name type="scientific">Fimbriiglobus ruber</name>
    <dbReference type="NCBI Taxonomy" id="1908690"/>
    <lineage>
        <taxon>Bacteria</taxon>
        <taxon>Pseudomonadati</taxon>
        <taxon>Planctomycetota</taxon>
        <taxon>Planctomycetia</taxon>
        <taxon>Gemmatales</taxon>
        <taxon>Gemmataceae</taxon>
        <taxon>Fimbriiglobus</taxon>
    </lineage>
</organism>
<evidence type="ECO:0000313" key="2">
    <source>
        <dbReference type="Proteomes" id="UP000214646"/>
    </source>
</evidence>
<protein>
    <submittedName>
        <fullName evidence="1">Uncharacterized protein</fullName>
    </submittedName>
</protein>
<dbReference type="Proteomes" id="UP000214646">
    <property type="component" value="Unassembled WGS sequence"/>
</dbReference>
<reference evidence="2" key="1">
    <citation type="submission" date="2017-06" db="EMBL/GenBank/DDBJ databases">
        <title>Genome analysis of Fimbriiglobus ruber SP5, the first member of the order Planctomycetales with confirmed chitinolytic capability.</title>
        <authorList>
            <person name="Ravin N.V."/>
            <person name="Rakitin A.L."/>
            <person name="Ivanova A.A."/>
            <person name="Beletsky A.V."/>
            <person name="Kulichevskaya I.S."/>
            <person name="Mardanov A.V."/>
            <person name="Dedysh S.N."/>
        </authorList>
    </citation>
    <scope>NUCLEOTIDE SEQUENCE [LARGE SCALE GENOMIC DNA]</scope>
    <source>
        <strain evidence="2">SP5</strain>
    </source>
</reference>
<name>A0A225DIU5_9BACT</name>
<comment type="caution">
    <text evidence="1">The sequence shown here is derived from an EMBL/GenBank/DDBJ whole genome shotgun (WGS) entry which is preliminary data.</text>
</comment>
<gene>
    <name evidence="1" type="ORF">FRUB_08600</name>
</gene>
<dbReference type="AlphaFoldDB" id="A0A225DIU5"/>
<keyword evidence="2" id="KW-1185">Reference proteome</keyword>
<evidence type="ECO:0000313" key="1">
    <source>
        <dbReference type="EMBL" id="OWK36037.1"/>
    </source>
</evidence>
<proteinExistence type="predicted"/>